<gene>
    <name evidence="3" type="ORF">LTR16_001341</name>
</gene>
<evidence type="ECO:0000313" key="3">
    <source>
        <dbReference type="EMBL" id="KAK5257192.1"/>
    </source>
</evidence>
<organism evidence="3 4">
    <name type="scientific">Cryomyces antarcticus</name>
    <dbReference type="NCBI Taxonomy" id="329879"/>
    <lineage>
        <taxon>Eukaryota</taxon>
        <taxon>Fungi</taxon>
        <taxon>Dikarya</taxon>
        <taxon>Ascomycota</taxon>
        <taxon>Pezizomycotina</taxon>
        <taxon>Dothideomycetes</taxon>
        <taxon>Dothideomycetes incertae sedis</taxon>
        <taxon>Cryomyces</taxon>
    </lineage>
</organism>
<name>A0ABR0LZC2_9PEZI</name>
<dbReference type="PANTHER" id="PTHR42951">
    <property type="entry name" value="METALLO-BETA-LACTAMASE DOMAIN-CONTAINING"/>
    <property type="match status" value="1"/>
</dbReference>
<proteinExistence type="predicted"/>
<dbReference type="InterPro" id="IPR036866">
    <property type="entry name" value="RibonucZ/Hydroxyglut_hydro"/>
</dbReference>
<sequence length="348" mass="37700">MLLSLVCGLLAVRAATSATTTAVNASSIAQYAPIPSSAFGPAVSSAGYRIEPFGDGAYMVTDGIYQAMFLVSTDSVIVIDAPPTIGTNLLHAIGNTTNLPISHVVYSHAHADHIGAAYLYGSNVTTIAHELTAEELSLTPDSRRPPPTITFDHSYLLRVGNQTLDLAYWGLNHEPGNIFIYAPQQKILMLVDIVFPGWVPFAYLGEAQNVPGFIKAHDQILSYDFDHYIGGHLDRSGVRDDVEIQREYVQDLRANCAEAILLSASAPNATNPISAYTILPAVSAVDPGNYWATFKTYLADVSNYCANVTNEKWLGRLDGADVYGYENAYQMVESLRIDFDVLGPFGIS</sequence>
<dbReference type="Gene3D" id="3.60.15.10">
    <property type="entry name" value="Ribonuclease Z/Hydroxyacylglutathione hydrolase-like"/>
    <property type="match status" value="1"/>
</dbReference>
<dbReference type="InterPro" id="IPR001279">
    <property type="entry name" value="Metallo-B-lactamas"/>
</dbReference>
<evidence type="ECO:0000313" key="4">
    <source>
        <dbReference type="Proteomes" id="UP001357485"/>
    </source>
</evidence>
<keyword evidence="1" id="KW-0732">Signal</keyword>
<dbReference type="EMBL" id="JAVRRA010008274">
    <property type="protein sequence ID" value="KAK5257192.1"/>
    <property type="molecule type" value="Genomic_DNA"/>
</dbReference>
<dbReference type="SUPFAM" id="SSF56281">
    <property type="entry name" value="Metallo-hydrolase/oxidoreductase"/>
    <property type="match status" value="1"/>
</dbReference>
<feature type="signal peptide" evidence="1">
    <location>
        <begin position="1"/>
        <end position="17"/>
    </location>
</feature>
<feature type="chain" id="PRO_5045162068" description="Metallo-beta-lactamase domain-containing protein" evidence="1">
    <location>
        <begin position="18"/>
        <end position="348"/>
    </location>
</feature>
<accession>A0ABR0LZC2</accession>
<evidence type="ECO:0000256" key="1">
    <source>
        <dbReference type="SAM" id="SignalP"/>
    </source>
</evidence>
<dbReference type="Pfam" id="PF00753">
    <property type="entry name" value="Lactamase_B"/>
    <property type="match status" value="1"/>
</dbReference>
<reference evidence="3 4" key="1">
    <citation type="submission" date="2023-08" db="EMBL/GenBank/DDBJ databases">
        <title>Black Yeasts Isolated from many extreme environments.</title>
        <authorList>
            <person name="Coleine C."/>
            <person name="Stajich J.E."/>
            <person name="Selbmann L."/>
        </authorList>
    </citation>
    <scope>NUCLEOTIDE SEQUENCE [LARGE SCALE GENOMIC DNA]</scope>
    <source>
        <strain evidence="3 4">CCFEE 536</strain>
    </source>
</reference>
<comment type="caution">
    <text evidence="3">The sequence shown here is derived from an EMBL/GenBank/DDBJ whole genome shotgun (WGS) entry which is preliminary data.</text>
</comment>
<dbReference type="SMART" id="SM00849">
    <property type="entry name" value="Lactamase_B"/>
    <property type="match status" value="1"/>
</dbReference>
<evidence type="ECO:0000259" key="2">
    <source>
        <dbReference type="SMART" id="SM00849"/>
    </source>
</evidence>
<feature type="domain" description="Metallo-beta-lactamase" evidence="2">
    <location>
        <begin position="65"/>
        <end position="232"/>
    </location>
</feature>
<dbReference type="InterPro" id="IPR050855">
    <property type="entry name" value="NDM-1-like"/>
</dbReference>
<dbReference type="CDD" id="cd16276">
    <property type="entry name" value="metallo-hydrolase-like_MBL-fold"/>
    <property type="match status" value="1"/>
</dbReference>
<protein>
    <recommendedName>
        <fullName evidence="2">Metallo-beta-lactamase domain-containing protein</fullName>
    </recommendedName>
</protein>
<keyword evidence="4" id="KW-1185">Reference proteome</keyword>
<dbReference type="Proteomes" id="UP001357485">
    <property type="component" value="Unassembled WGS sequence"/>
</dbReference>
<dbReference type="PANTHER" id="PTHR42951:SF4">
    <property type="entry name" value="ACYL-COENZYME A THIOESTERASE MBLAC2"/>
    <property type="match status" value="1"/>
</dbReference>